<dbReference type="Pfam" id="PF25967">
    <property type="entry name" value="RND-MFP_C"/>
    <property type="match status" value="1"/>
</dbReference>
<comment type="caution">
    <text evidence="8">The sequence shown here is derived from an EMBL/GenBank/DDBJ whole genome shotgun (WGS) entry which is preliminary data.</text>
</comment>
<keyword evidence="4" id="KW-0812">Transmembrane</keyword>
<dbReference type="RefSeq" id="WP_004439587.1">
    <property type="nucleotide sequence ID" value="NZ_JH414756.1"/>
</dbReference>
<gene>
    <name evidence="8" type="ORF">HMPREF1015_02048</name>
</gene>
<evidence type="ECO:0000259" key="6">
    <source>
        <dbReference type="Pfam" id="PF25984"/>
    </source>
</evidence>
<feature type="domain" description="Multidrug resistance protein MdtA-like C-terminal permuted SH3" evidence="5">
    <location>
        <begin position="303"/>
        <end position="355"/>
    </location>
</feature>
<keyword evidence="9" id="KW-1185">Reference proteome</keyword>
<dbReference type="PANTHER" id="PTHR32347:SF14">
    <property type="entry name" value="EFFLUX SYSTEM COMPONENT YKNX-RELATED"/>
    <property type="match status" value="1"/>
</dbReference>
<evidence type="ECO:0000256" key="2">
    <source>
        <dbReference type="ARBA" id="ARBA00023054"/>
    </source>
</evidence>
<evidence type="ECO:0000256" key="1">
    <source>
        <dbReference type="ARBA" id="ARBA00004196"/>
    </source>
</evidence>
<sequence length="401" mass="45670">MRKTTRNMIIAVLCACLIAGNLYLIFKKDSKIEKTQWIDKWARVKIGNLAETFHTSGVITPQEEYPVYFDPSMGQFSKFLVEKGDKVSPGTELFQYSPAEIEEERAKWLAEKEQAQREIDLVTEEVQKLQNIQSSLKSSDQTPSAAEVTVKSQILEQQAEIGKLQEEVKKYDTLLRELDQRKQQLTVKSPYAGYVEKIDDRLNNPIVTIRSLKPAVQGVLNEKQRKKVTEGLKVKVSVDTKKKQYTGKIIKVDSYPEDEPSVHKNSYYPFKAQLFNVKDSNEPLLPGSKANITIITKESLSTLMVPSSSVFQDHKKNYVLVLNRKGIVEKREITKGIHVGQKQEIIRGVKQGEAVLPHPKDIQKVNSPFITPLKFSDTDKKAIQNVRKKDMLLYFMLGVLS</sequence>
<accession>G9QLZ0</accession>
<feature type="domain" description="YknX-like barrel-sandwich hybrid" evidence="6">
    <location>
        <begin position="67"/>
        <end position="205"/>
    </location>
</feature>
<dbReference type="PATRIC" id="fig|665952.3.peg.2089"/>
<dbReference type="Gene3D" id="2.40.420.20">
    <property type="match status" value="1"/>
</dbReference>
<keyword evidence="2 3" id="KW-0175">Coiled coil</keyword>
<name>G9QLZ0_9BACI</name>
<dbReference type="InterPro" id="IPR058636">
    <property type="entry name" value="Beta-barrel_YknX"/>
</dbReference>
<feature type="coiled-coil region" evidence="3">
    <location>
        <begin position="105"/>
        <end position="188"/>
    </location>
</feature>
<dbReference type="AlphaFoldDB" id="G9QLZ0"/>
<dbReference type="Pfam" id="PF25984">
    <property type="entry name" value="BSH_YknX"/>
    <property type="match status" value="1"/>
</dbReference>
<keyword evidence="4" id="KW-1133">Transmembrane helix</keyword>
<dbReference type="Pfam" id="PF25990">
    <property type="entry name" value="Beta-barrel_YknX"/>
    <property type="match status" value="1"/>
</dbReference>
<dbReference type="Proteomes" id="UP000011747">
    <property type="component" value="Unassembled WGS sequence"/>
</dbReference>
<evidence type="ECO:0008006" key="10">
    <source>
        <dbReference type="Google" id="ProtNLM"/>
    </source>
</evidence>
<dbReference type="InterPro" id="IPR058627">
    <property type="entry name" value="MdtA-like_C"/>
</dbReference>
<feature type="transmembrane region" description="Helical" evidence="4">
    <location>
        <begin position="7"/>
        <end position="26"/>
    </location>
</feature>
<evidence type="ECO:0000256" key="4">
    <source>
        <dbReference type="SAM" id="Phobius"/>
    </source>
</evidence>
<protein>
    <recommendedName>
        <fullName evidence="10">Efflux transporter, RND family, MFP subunit</fullName>
    </recommendedName>
</protein>
<dbReference type="PANTHER" id="PTHR32347">
    <property type="entry name" value="EFFLUX SYSTEM COMPONENT YKNX-RELATED"/>
    <property type="match status" value="1"/>
</dbReference>
<keyword evidence="4" id="KW-0472">Membrane</keyword>
<dbReference type="EMBL" id="ACWF01000109">
    <property type="protein sequence ID" value="EHL77654.1"/>
    <property type="molecule type" value="Genomic_DNA"/>
</dbReference>
<proteinExistence type="predicted"/>
<dbReference type="HOGENOM" id="CLU_051480_1_0_9"/>
<evidence type="ECO:0000313" key="8">
    <source>
        <dbReference type="EMBL" id="EHL77654.1"/>
    </source>
</evidence>
<evidence type="ECO:0000259" key="5">
    <source>
        <dbReference type="Pfam" id="PF25967"/>
    </source>
</evidence>
<dbReference type="InterPro" id="IPR050465">
    <property type="entry name" value="UPF0194_transport"/>
</dbReference>
<organism evidence="8 9">
    <name type="scientific">Bacillus smithii 7_3_47FAA</name>
    <dbReference type="NCBI Taxonomy" id="665952"/>
    <lineage>
        <taxon>Bacteria</taxon>
        <taxon>Bacillati</taxon>
        <taxon>Bacillota</taxon>
        <taxon>Bacilli</taxon>
        <taxon>Bacillales</taxon>
        <taxon>Bacillaceae</taxon>
        <taxon>Bacillus</taxon>
    </lineage>
</organism>
<evidence type="ECO:0000259" key="7">
    <source>
        <dbReference type="Pfam" id="PF25990"/>
    </source>
</evidence>
<reference evidence="8 9" key="1">
    <citation type="submission" date="2011-09" db="EMBL/GenBank/DDBJ databases">
        <title>The Genome Sequence of Bacillus smithii 7_3_47FAA.</title>
        <authorList>
            <consortium name="The Broad Institute Genome Sequencing Platform"/>
            <person name="Earl A."/>
            <person name="Ward D."/>
            <person name="Feldgarden M."/>
            <person name="Gevers D."/>
            <person name="Daigneault M."/>
            <person name="Strauss J."/>
            <person name="Allen-Vercoe E."/>
            <person name="Young S.K."/>
            <person name="Zeng Q."/>
            <person name="Gargeya S."/>
            <person name="Fitzgerald M."/>
            <person name="Haas B."/>
            <person name="Abouelleil A."/>
            <person name="Alvarado L."/>
            <person name="Arachchi H.M."/>
            <person name="Berlin A."/>
            <person name="Brown A."/>
            <person name="Chapman S.B."/>
            <person name="Chen Z."/>
            <person name="Dunbar C."/>
            <person name="Freedman E."/>
            <person name="Gearin G."/>
            <person name="Goldberg J."/>
            <person name="Griggs A."/>
            <person name="Gujja S."/>
            <person name="Heiman D."/>
            <person name="Howarth C."/>
            <person name="Larson L."/>
            <person name="Lui A."/>
            <person name="MacDonald P.J.P."/>
            <person name="Montmayeur A."/>
            <person name="Murphy C."/>
            <person name="Neiman D."/>
            <person name="Pearson M."/>
            <person name="Priest M."/>
            <person name="Roberts A."/>
            <person name="Saif S."/>
            <person name="Shea T."/>
            <person name="Shenoy N."/>
            <person name="Sisk P."/>
            <person name="Stolte C."/>
            <person name="Sykes S."/>
            <person name="Wortman J."/>
            <person name="Nusbaum C."/>
            <person name="Birren B."/>
        </authorList>
    </citation>
    <scope>NUCLEOTIDE SEQUENCE [LARGE SCALE GENOMIC DNA]</scope>
    <source>
        <strain evidence="8 9">7_3_47FAA</strain>
    </source>
</reference>
<evidence type="ECO:0000256" key="3">
    <source>
        <dbReference type="SAM" id="Coils"/>
    </source>
</evidence>
<feature type="domain" description="YknX-like beta-barrel" evidence="7">
    <location>
        <begin position="216"/>
        <end position="294"/>
    </location>
</feature>
<evidence type="ECO:0000313" key="9">
    <source>
        <dbReference type="Proteomes" id="UP000011747"/>
    </source>
</evidence>
<comment type="subcellular location">
    <subcellularLocation>
        <location evidence="1">Cell envelope</location>
    </subcellularLocation>
</comment>
<dbReference type="InterPro" id="IPR058639">
    <property type="entry name" value="BSH_YknX-like"/>
</dbReference>
<dbReference type="Gene3D" id="2.40.30.170">
    <property type="match status" value="1"/>
</dbReference>
<dbReference type="GO" id="GO:0030313">
    <property type="term" value="C:cell envelope"/>
    <property type="evidence" value="ECO:0007669"/>
    <property type="project" value="UniProtKB-SubCell"/>
</dbReference>